<dbReference type="InterPro" id="IPR020843">
    <property type="entry name" value="ER"/>
</dbReference>
<dbReference type="InterPro" id="IPR013154">
    <property type="entry name" value="ADH-like_N"/>
</dbReference>
<dbReference type="Proteomes" id="UP001597347">
    <property type="component" value="Unassembled WGS sequence"/>
</dbReference>
<reference evidence="3" key="1">
    <citation type="journal article" date="2019" name="Int. J. Syst. Evol. Microbiol.">
        <title>The Global Catalogue of Microorganisms (GCM) 10K type strain sequencing project: providing services to taxonomists for standard genome sequencing and annotation.</title>
        <authorList>
            <consortium name="The Broad Institute Genomics Platform"/>
            <consortium name="The Broad Institute Genome Sequencing Center for Infectious Disease"/>
            <person name="Wu L."/>
            <person name="Ma J."/>
        </authorList>
    </citation>
    <scope>NUCLEOTIDE SEQUENCE [LARGE SCALE GENOMIC DNA]</scope>
    <source>
        <strain evidence="3">CGMCC 1.12471</strain>
    </source>
</reference>
<dbReference type="SUPFAM" id="SSF50129">
    <property type="entry name" value="GroES-like"/>
    <property type="match status" value="1"/>
</dbReference>
<dbReference type="RefSeq" id="WP_377935397.1">
    <property type="nucleotide sequence ID" value="NZ_JBHUEA010000019.1"/>
</dbReference>
<proteinExistence type="predicted"/>
<dbReference type="InterPro" id="IPR036291">
    <property type="entry name" value="NAD(P)-bd_dom_sf"/>
</dbReference>
<evidence type="ECO:0000313" key="2">
    <source>
        <dbReference type="EMBL" id="MFD1722364.1"/>
    </source>
</evidence>
<accession>A0ABW4LHE5</accession>
<dbReference type="EMBL" id="JBHUEA010000019">
    <property type="protein sequence ID" value="MFD1722364.1"/>
    <property type="molecule type" value="Genomic_DNA"/>
</dbReference>
<organism evidence="2 3">
    <name type="scientific">Amnibacterium endophyticum</name>
    <dbReference type="NCBI Taxonomy" id="2109337"/>
    <lineage>
        <taxon>Bacteria</taxon>
        <taxon>Bacillati</taxon>
        <taxon>Actinomycetota</taxon>
        <taxon>Actinomycetes</taxon>
        <taxon>Micrococcales</taxon>
        <taxon>Microbacteriaceae</taxon>
        <taxon>Amnibacterium</taxon>
    </lineage>
</organism>
<comment type="caution">
    <text evidence="2">The sequence shown here is derived from an EMBL/GenBank/DDBJ whole genome shotgun (WGS) entry which is preliminary data.</text>
</comment>
<evidence type="ECO:0000259" key="1">
    <source>
        <dbReference type="SMART" id="SM00829"/>
    </source>
</evidence>
<dbReference type="CDD" id="cd08249">
    <property type="entry name" value="enoyl_reductase_like"/>
    <property type="match status" value="1"/>
</dbReference>
<dbReference type="Gene3D" id="3.90.180.10">
    <property type="entry name" value="Medium-chain alcohol dehydrogenases, catalytic domain"/>
    <property type="match status" value="1"/>
</dbReference>
<keyword evidence="3" id="KW-1185">Reference proteome</keyword>
<dbReference type="SMART" id="SM00829">
    <property type="entry name" value="PKS_ER"/>
    <property type="match status" value="1"/>
</dbReference>
<sequence>MPENRAAWIRSKHARLEVGPAPYPQAAADQVVIRSRAVALNPLEWIIQVDGNITYRWLHYPTVIGSDVAGEVVEVGTDVTRFRVGDRVLAHTVGTDKDSNRPAEGAFQHYPVALERLTCPIPDDLTFEEAATLPLAVSTASSALFQQDQLGLRAPGTGSIPSGQTLLVWGGSTSVGSQAIQLAVAAGYEVIATASPRNFDHVRSLGAAEVFDYRADDVESAIITAFTHRRFAGALALGTTSAPACVRIAGAAHGDRKVAIGTPPVDFAVLASDRLTDRIALTARLVRATIPMQVTARRLGVRARFIFGTSLKNNDVSTAVYQYHLPAALAEHRHAISPRPEVVGHDLQDIQTALDLQRRGVSAAKLVVTL</sequence>
<protein>
    <submittedName>
        <fullName evidence="2">Zinc-binding alcohol dehydrogenase family protein</fullName>
    </submittedName>
</protein>
<dbReference type="InterPro" id="IPR011032">
    <property type="entry name" value="GroES-like_sf"/>
</dbReference>
<evidence type="ECO:0000313" key="3">
    <source>
        <dbReference type="Proteomes" id="UP001597347"/>
    </source>
</evidence>
<dbReference type="SUPFAM" id="SSF51735">
    <property type="entry name" value="NAD(P)-binding Rossmann-fold domains"/>
    <property type="match status" value="1"/>
</dbReference>
<dbReference type="PANTHER" id="PTHR45348:SF2">
    <property type="entry name" value="ZINC-TYPE ALCOHOL DEHYDROGENASE-LIKE PROTEIN C2E1P3.01"/>
    <property type="match status" value="1"/>
</dbReference>
<dbReference type="PANTHER" id="PTHR45348">
    <property type="entry name" value="HYPOTHETICAL OXIDOREDUCTASE (EUROFUNG)"/>
    <property type="match status" value="1"/>
</dbReference>
<feature type="domain" description="Enoyl reductase (ER)" evidence="1">
    <location>
        <begin position="11"/>
        <end position="368"/>
    </location>
</feature>
<dbReference type="InterPro" id="IPR047122">
    <property type="entry name" value="Trans-enoyl_RdTase-like"/>
</dbReference>
<name>A0ABW4LHE5_9MICO</name>
<dbReference type="Gene3D" id="3.40.50.720">
    <property type="entry name" value="NAD(P)-binding Rossmann-like Domain"/>
    <property type="match status" value="1"/>
</dbReference>
<dbReference type="Pfam" id="PF08240">
    <property type="entry name" value="ADH_N"/>
    <property type="match status" value="1"/>
</dbReference>
<gene>
    <name evidence="2" type="ORF">ACFSBI_12465</name>
</gene>